<evidence type="ECO:0000313" key="8">
    <source>
        <dbReference type="EMBL" id="RKP37146.1"/>
    </source>
</evidence>
<dbReference type="OrthoDB" id="72788at2759"/>
<feature type="region of interest" description="Disordered" evidence="6">
    <location>
        <begin position="1"/>
        <end position="33"/>
    </location>
</feature>
<evidence type="ECO:0000259" key="7">
    <source>
        <dbReference type="Pfam" id="PF00724"/>
    </source>
</evidence>
<feature type="compositionally biased region" description="Basic and acidic residues" evidence="6">
    <location>
        <begin position="23"/>
        <end position="33"/>
    </location>
</feature>
<dbReference type="GO" id="GO:0050661">
    <property type="term" value="F:NADP binding"/>
    <property type="evidence" value="ECO:0007669"/>
    <property type="project" value="InterPro"/>
</dbReference>
<feature type="domain" description="NADH:flavin oxidoreductase/NADH oxidase N-terminal" evidence="7">
    <location>
        <begin position="70"/>
        <end position="422"/>
    </location>
</feature>
<sequence>MSANTTTTAKSDGTGPAAPHSHNIRDSTTDPRDFLVSQCPPAGTAVEPTQALINQGFAKPDKYGDNLPLLFTPLKLRNLTLRNRVVLSPMCQYSCEDGFVTDWHLVHLGGFAVRGTGLIMTEATGVLPNGRITPYCAGLWKDEHIAPWERVVKFVHSQGAPIGIQLAHAGRKASTFPLFFPASREAASPREGGWTEGQGSSADTVWGPTDEPWGPHGMSQPHAMTLAEIEEVKLAFRDAAGRAAKAGFDVIEIHAAHGYLLHSFLSPISNRRTDHYGGSFENRVRLLLEIIAAIRSVWSDEKPLFVRVSATDWVEGEGWDSGQTIQLAQCLANLGTVDLFDVSTGGNTPRQKISAGPLFQVPFSAQIKQAVPSSKLRTGTVGIITKGQEAEEILQKGEADLIILGRAFLRDPSWVLRAAHELGVYVEWPQQYIRGRPKLYYPTF</sequence>
<gene>
    <name evidence="8" type="ORF">BJ085DRAFT_21728</name>
</gene>
<keyword evidence="9" id="KW-1185">Reference proteome</keyword>
<evidence type="ECO:0000256" key="5">
    <source>
        <dbReference type="ARBA" id="ARBA00023002"/>
    </source>
</evidence>
<name>A0A4P9ZU74_9FUNG</name>
<dbReference type="PANTHER" id="PTHR43303:SF4">
    <property type="entry name" value="NADPH DEHYDROGENASE C23G7.10C-RELATED"/>
    <property type="match status" value="1"/>
</dbReference>
<evidence type="ECO:0000256" key="3">
    <source>
        <dbReference type="ARBA" id="ARBA00022643"/>
    </source>
</evidence>
<evidence type="ECO:0000313" key="9">
    <source>
        <dbReference type="Proteomes" id="UP000268162"/>
    </source>
</evidence>
<dbReference type="Gene3D" id="3.20.20.70">
    <property type="entry name" value="Aldolase class I"/>
    <property type="match status" value="1"/>
</dbReference>
<dbReference type="PANTHER" id="PTHR43303">
    <property type="entry name" value="NADPH DEHYDROGENASE C23G7.10C-RELATED"/>
    <property type="match status" value="1"/>
</dbReference>
<keyword evidence="4" id="KW-0521">NADP</keyword>
<dbReference type="AlphaFoldDB" id="A0A4P9ZU74"/>
<feature type="compositionally biased region" description="Polar residues" evidence="6">
    <location>
        <begin position="1"/>
        <end position="11"/>
    </location>
</feature>
<protein>
    <recommendedName>
        <fullName evidence="7">NADH:flavin oxidoreductase/NADH oxidase N-terminal domain-containing protein</fullName>
    </recommendedName>
</protein>
<dbReference type="GO" id="GO:0010181">
    <property type="term" value="F:FMN binding"/>
    <property type="evidence" value="ECO:0007669"/>
    <property type="project" value="InterPro"/>
</dbReference>
<evidence type="ECO:0000256" key="1">
    <source>
        <dbReference type="ARBA" id="ARBA00001917"/>
    </source>
</evidence>
<dbReference type="GO" id="GO:0003959">
    <property type="term" value="F:NADPH dehydrogenase activity"/>
    <property type="evidence" value="ECO:0007669"/>
    <property type="project" value="InterPro"/>
</dbReference>
<proteinExistence type="predicted"/>
<dbReference type="Pfam" id="PF00724">
    <property type="entry name" value="Oxidored_FMN"/>
    <property type="match status" value="1"/>
</dbReference>
<dbReference type="STRING" id="215637.A0A4P9ZU74"/>
<accession>A0A4P9ZU74</accession>
<reference evidence="9" key="1">
    <citation type="journal article" date="2018" name="Nat. Microbiol.">
        <title>Leveraging single-cell genomics to expand the fungal tree of life.</title>
        <authorList>
            <person name="Ahrendt S.R."/>
            <person name="Quandt C.A."/>
            <person name="Ciobanu D."/>
            <person name="Clum A."/>
            <person name="Salamov A."/>
            <person name="Andreopoulos B."/>
            <person name="Cheng J.F."/>
            <person name="Woyke T."/>
            <person name="Pelin A."/>
            <person name="Henrissat B."/>
            <person name="Reynolds N.K."/>
            <person name="Benny G.L."/>
            <person name="Smith M.E."/>
            <person name="James T.Y."/>
            <person name="Grigoriev I.V."/>
        </authorList>
    </citation>
    <scope>NUCLEOTIDE SEQUENCE [LARGE SCALE GENOMIC DNA]</scope>
    <source>
        <strain evidence="9">RSA 468</strain>
    </source>
</reference>
<dbReference type="SUPFAM" id="SSF51395">
    <property type="entry name" value="FMN-linked oxidoreductases"/>
    <property type="match status" value="1"/>
</dbReference>
<evidence type="ECO:0000256" key="2">
    <source>
        <dbReference type="ARBA" id="ARBA00022630"/>
    </source>
</evidence>
<dbReference type="InterPro" id="IPR013785">
    <property type="entry name" value="Aldolase_TIM"/>
</dbReference>
<organism evidence="8 9">
    <name type="scientific">Dimargaris cristalligena</name>
    <dbReference type="NCBI Taxonomy" id="215637"/>
    <lineage>
        <taxon>Eukaryota</taxon>
        <taxon>Fungi</taxon>
        <taxon>Fungi incertae sedis</taxon>
        <taxon>Zoopagomycota</taxon>
        <taxon>Kickxellomycotina</taxon>
        <taxon>Dimargaritomycetes</taxon>
        <taxon>Dimargaritales</taxon>
        <taxon>Dimargaritaceae</taxon>
        <taxon>Dimargaris</taxon>
    </lineage>
</organism>
<dbReference type="Proteomes" id="UP000268162">
    <property type="component" value="Unassembled WGS sequence"/>
</dbReference>
<dbReference type="CDD" id="cd02932">
    <property type="entry name" value="OYE_YqiM_FMN"/>
    <property type="match status" value="1"/>
</dbReference>
<keyword evidence="5" id="KW-0560">Oxidoreductase</keyword>
<evidence type="ECO:0000256" key="4">
    <source>
        <dbReference type="ARBA" id="ARBA00022857"/>
    </source>
</evidence>
<keyword evidence="2" id="KW-0285">Flavoprotein</keyword>
<evidence type="ECO:0000256" key="6">
    <source>
        <dbReference type="SAM" id="MobiDB-lite"/>
    </source>
</evidence>
<keyword evidence="3" id="KW-0288">FMN</keyword>
<dbReference type="EMBL" id="ML002536">
    <property type="protein sequence ID" value="RKP37146.1"/>
    <property type="molecule type" value="Genomic_DNA"/>
</dbReference>
<comment type="cofactor">
    <cofactor evidence="1">
        <name>FMN</name>
        <dbReference type="ChEBI" id="CHEBI:58210"/>
    </cofactor>
</comment>
<dbReference type="InterPro" id="IPR001155">
    <property type="entry name" value="OxRdtase_FMN_N"/>
</dbReference>
<dbReference type="InterPro" id="IPR044152">
    <property type="entry name" value="YqjM-like"/>
</dbReference>